<dbReference type="GO" id="GO:0046872">
    <property type="term" value="F:metal ion binding"/>
    <property type="evidence" value="ECO:0007669"/>
    <property type="project" value="UniProtKB-KW"/>
</dbReference>
<feature type="domain" description="Calcineurin-like phosphoesterase" evidence="2">
    <location>
        <begin position="8"/>
        <end position="148"/>
    </location>
</feature>
<name>A0ABD4Z7X7_9CREN</name>
<proteinExistence type="inferred from homology"/>
<dbReference type="InterPro" id="IPR024654">
    <property type="entry name" value="Calcineurin-like_PHP_lpxH"/>
</dbReference>
<evidence type="ECO:0000313" key="4">
    <source>
        <dbReference type="Proteomes" id="UP001529235"/>
    </source>
</evidence>
<sequence length="190" mass="21326">MALEKRLILIISDSHIHERADWFPKEFVEMFKSRKYDAVIHAGDVVDQDVLDYIERLGKRLVVVQGNMDYLDLPEEEVFDVFGIRIGVVHGDQVRPRGNISALTMIARRMGVSILVSGHTHSPFVTVYSSVLHINPGSVTGVWGGGGGSFTPSFIEMELYSNGVTNITLYQLERNRITSKEETITLYPTS</sequence>
<evidence type="ECO:0000259" key="2">
    <source>
        <dbReference type="Pfam" id="PF12850"/>
    </source>
</evidence>
<keyword evidence="4" id="KW-1185">Reference proteome</keyword>
<dbReference type="InterPro" id="IPR029052">
    <property type="entry name" value="Metallo-depent_PP-like"/>
</dbReference>
<dbReference type="EMBL" id="JASNVW010000002">
    <property type="protein sequence ID" value="MDK6028668.1"/>
    <property type="molecule type" value="Genomic_DNA"/>
</dbReference>
<dbReference type="InterPro" id="IPR000979">
    <property type="entry name" value="Phosphodiesterase_MJ0936/Vps29"/>
</dbReference>
<protein>
    <recommendedName>
        <fullName evidence="1">Phosphoesterase</fullName>
        <ecNumber evidence="1">3.1.4.-</ecNumber>
    </recommendedName>
</protein>
<dbReference type="Pfam" id="PF12850">
    <property type="entry name" value="Metallophos_2"/>
    <property type="match status" value="1"/>
</dbReference>
<dbReference type="GO" id="GO:0016787">
    <property type="term" value="F:hydrolase activity"/>
    <property type="evidence" value="ECO:0007669"/>
    <property type="project" value="UniProtKB-UniRule"/>
</dbReference>
<dbReference type="PANTHER" id="PTHR11124">
    <property type="entry name" value="VACUOLAR SORTING PROTEIN VPS29"/>
    <property type="match status" value="1"/>
</dbReference>
<keyword evidence="1" id="KW-0479">Metal-binding</keyword>
<dbReference type="EC" id="3.1.4.-" evidence="1"/>
<dbReference type="Gene3D" id="3.60.21.10">
    <property type="match status" value="1"/>
</dbReference>
<gene>
    <name evidence="3" type="ORF">QPL79_04775</name>
</gene>
<organism evidence="3 4">
    <name type="scientific">Ignisphaera cupida</name>
    <dbReference type="NCBI Taxonomy" id="3050454"/>
    <lineage>
        <taxon>Archaea</taxon>
        <taxon>Thermoproteota</taxon>
        <taxon>Thermoprotei</taxon>
        <taxon>Desulfurococcales</taxon>
        <taxon>Desulfurococcaceae</taxon>
        <taxon>Ignisphaera</taxon>
    </lineage>
</organism>
<dbReference type="NCBIfam" id="TIGR00040">
    <property type="entry name" value="yfcE"/>
    <property type="match status" value="1"/>
</dbReference>
<accession>A0ABD4Z7X7</accession>
<evidence type="ECO:0000313" key="3">
    <source>
        <dbReference type="EMBL" id="MDK6028668.1"/>
    </source>
</evidence>
<comment type="caution">
    <text evidence="3">The sequence shown here is derived from an EMBL/GenBank/DDBJ whole genome shotgun (WGS) entry which is preliminary data.</text>
</comment>
<dbReference type="SUPFAM" id="SSF56300">
    <property type="entry name" value="Metallo-dependent phosphatases"/>
    <property type="match status" value="1"/>
</dbReference>
<dbReference type="AlphaFoldDB" id="A0ABD4Z7X7"/>
<dbReference type="Proteomes" id="UP001529235">
    <property type="component" value="Unassembled WGS sequence"/>
</dbReference>
<reference evidence="3 4" key="1">
    <citation type="submission" date="2023-05" db="EMBL/GenBank/DDBJ databases">
        <title>A new hyperthermophilic archaea 'Ignisphaera cupida' sp. nov. and description of the family 'Ignisphaeraceae' fam. nov.</title>
        <authorList>
            <person name="Podosokorskaya O.A."/>
            <person name="Elcheninov A.G."/>
            <person name="Klukina A."/>
            <person name="Merkel A.Y."/>
        </authorList>
    </citation>
    <scope>NUCLEOTIDE SEQUENCE [LARGE SCALE GENOMIC DNA]</scope>
    <source>
        <strain evidence="3 4">4213-co</strain>
    </source>
</reference>
<evidence type="ECO:0000256" key="1">
    <source>
        <dbReference type="RuleBase" id="RU362039"/>
    </source>
</evidence>
<comment type="cofactor">
    <cofactor evidence="1">
        <name>a divalent metal cation</name>
        <dbReference type="ChEBI" id="CHEBI:60240"/>
    </cofactor>
</comment>
<comment type="similarity">
    <text evidence="1">Belongs to the metallophosphoesterase superfamily. YfcE family.</text>
</comment>
<dbReference type="RefSeq" id="WP_285273643.1">
    <property type="nucleotide sequence ID" value="NZ_JASNVW010000002.1"/>
</dbReference>